<feature type="active site" description="Nucleophile" evidence="4">
    <location>
        <position position="47"/>
    </location>
</feature>
<gene>
    <name evidence="6" type="ORF">J2X06_001565</name>
</gene>
<dbReference type="PANTHER" id="PTHR14226">
    <property type="entry name" value="NEUROPATHY TARGET ESTERASE/SWISS CHEESE D.MELANOGASTER"/>
    <property type="match status" value="1"/>
</dbReference>
<dbReference type="RefSeq" id="WP_310060532.1">
    <property type="nucleotide sequence ID" value="NZ_JAVDVY010000001.1"/>
</dbReference>
<dbReference type="Gene3D" id="3.40.1090.10">
    <property type="entry name" value="Cytosolic phospholipase A2 catalytic domain"/>
    <property type="match status" value="2"/>
</dbReference>
<keyword evidence="1 4" id="KW-0378">Hydrolase</keyword>
<keyword evidence="7" id="KW-1185">Reference proteome</keyword>
<feature type="short sequence motif" description="DGA/G" evidence="4">
    <location>
        <begin position="171"/>
        <end position="173"/>
    </location>
</feature>
<dbReference type="Proteomes" id="UP001251524">
    <property type="component" value="Unassembled WGS sequence"/>
</dbReference>
<dbReference type="CDD" id="cd07209">
    <property type="entry name" value="Pat_hypo_Ecoli_Z1214_like"/>
    <property type="match status" value="1"/>
</dbReference>
<evidence type="ECO:0000313" key="7">
    <source>
        <dbReference type="Proteomes" id="UP001251524"/>
    </source>
</evidence>
<dbReference type="EMBL" id="JAVDVY010000001">
    <property type="protein sequence ID" value="MDR7134381.1"/>
    <property type="molecule type" value="Genomic_DNA"/>
</dbReference>
<accession>A0ABU1W9Q9</accession>
<keyword evidence="3 4" id="KW-0443">Lipid metabolism</keyword>
<comment type="caution">
    <text evidence="6">The sequence shown here is derived from an EMBL/GenBank/DDBJ whole genome shotgun (WGS) entry which is preliminary data.</text>
</comment>
<dbReference type="InterPro" id="IPR016035">
    <property type="entry name" value="Acyl_Trfase/lysoPLipase"/>
</dbReference>
<name>A0ABU1W9Q9_9GAMM</name>
<organism evidence="6 7">
    <name type="scientific">Lysobacter niastensis</name>
    <dbReference type="NCBI Taxonomy" id="380629"/>
    <lineage>
        <taxon>Bacteria</taxon>
        <taxon>Pseudomonadati</taxon>
        <taxon>Pseudomonadota</taxon>
        <taxon>Gammaproteobacteria</taxon>
        <taxon>Lysobacterales</taxon>
        <taxon>Lysobacteraceae</taxon>
        <taxon>Lysobacter</taxon>
    </lineage>
</organism>
<proteinExistence type="predicted"/>
<evidence type="ECO:0000256" key="2">
    <source>
        <dbReference type="ARBA" id="ARBA00022963"/>
    </source>
</evidence>
<dbReference type="PROSITE" id="PS51635">
    <property type="entry name" value="PNPLA"/>
    <property type="match status" value="1"/>
</dbReference>
<feature type="short sequence motif" description="GXGXXG" evidence="4">
    <location>
        <begin position="18"/>
        <end position="23"/>
    </location>
</feature>
<dbReference type="SUPFAM" id="SSF52151">
    <property type="entry name" value="FabD/lysophospholipase-like"/>
    <property type="match status" value="1"/>
</dbReference>
<reference evidence="6 7" key="1">
    <citation type="submission" date="2023-07" db="EMBL/GenBank/DDBJ databases">
        <title>Sorghum-associated microbial communities from plants grown in Nebraska, USA.</title>
        <authorList>
            <person name="Schachtman D."/>
        </authorList>
    </citation>
    <scope>NUCLEOTIDE SEQUENCE [LARGE SCALE GENOMIC DNA]</scope>
    <source>
        <strain evidence="6 7">BE198</strain>
    </source>
</reference>
<keyword evidence="2 4" id="KW-0442">Lipid degradation</keyword>
<feature type="domain" description="PNPLA" evidence="5">
    <location>
        <begin position="14"/>
        <end position="184"/>
    </location>
</feature>
<dbReference type="InterPro" id="IPR050301">
    <property type="entry name" value="NTE"/>
</dbReference>
<protein>
    <submittedName>
        <fullName evidence="6">NTE family protein</fullName>
    </submittedName>
</protein>
<evidence type="ECO:0000256" key="1">
    <source>
        <dbReference type="ARBA" id="ARBA00022801"/>
    </source>
</evidence>
<feature type="short sequence motif" description="GXSXG" evidence="4">
    <location>
        <begin position="45"/>
        <end position="49"/>
    </location>
</feature>
<evidence type="ECO:0000259" key="5">
    <source>
        <dbReference type="PROSITE" id="PS51635"/>
    </source>
</evidence>
<dbReference type="Pfam" id="PF01734">
    <property type="entry name" value="Patatin"/>
    <property type="match status" value="1"/>
</dbReference>
<evidence type="ECO:0000256" key="4">
    <source>
        <dbReference type="PROSITE-ProRule" id="PRU01161"/>
    </source>
</evidence>
<evidence type="ECO:0000313" key="6">
    <source>
        <dbReference type="EMBL" id="MDR7134381.1"/>
    </source>
</evidence>
<feature type="active site" description="Proton acceptor" evidence="4">
    <location>
        <position position="171"/>
    </location>
</feature>
<sequence length="297" mass="31391">MDAPQFNRPSPTAFVLAGGGSLGAVEVGMLEALLAWDEAPAFVVGTSAGAINAAYFAGDPTCDGVERLRALWCSIRRREILPIELRSIITGLFGRRGYLVDSRGLRELLERHLSYAQLESAAIPVHIVASDIINGREVVLSAGSVVDAVLASTAIPGVFPPVKIGSHMLVDGGVANNAPISVAVALGAKRVVVLPTGFTCVPKKAPQGAIARAMHAVSKLVAGQLTRDAEHWMASHIELRIVPSLCPLATSPYDYSAAEDLIARARTSTRVWLEAGGLESGEIPGQLYEHQHGARRP</sequence>
<dbReference type="PANTHER" id="PTHR14226:SF57">
    <property type="entry name" value="BLR7027 PROTEIN"/>
    <property type="match status" value="1"/>
</dbReference>
<evidence type="ECO:0000256" key="3">
    <source>
        <dbReference type="ARBA" id="ARBA00023098"/>
    </source>
</evidence>
<dbReference type="InterPro" id="IPR002641">
    <property type="entry name" value="PNPLA_dom"/>
</dbReference>